<comment type="subcellular location">
    <subcellularLocation>
        <location evidence="1">Secreted</location>
    </subcellularLocation>
</comment>
<comment type="catalytic activity">
    <reaction evidence="6">
        <text>3-phenylpyruvate = enol-phenylpyruvate</text>
        <dbReference type="Rhea" id="RHEA:17097"/>
        <dbReference type="ChEBI" id="CHEBI:16815"/>
        <dbReference type="ChEBI" id="CHEBI:18005"/>
        <dbReference type="EC" id="5.3.2.1"/>
    </reaction>
</comment>
<evidence type="ECO:0000256" key="2">
    <source>
        <dbReference type="ARBA" id="ARBA00005851"/>
    </source>
</evidence>
<dbReference type="EC" id="5.3.3.12" evidence="8"/>
<dbReference type="EMBL" id="JASPKZ010009386">
    <property type="protein sequence ID" value="KAJ9576899.1"/>
    <property type="molecule type" value="Genomic_DNA"/>
</dbReference>
<dbReference type="PANTHER" id="PTHR11954">
    <property type="entry name" value="D-DOPACHROME DECARBOXYLASE"/>
    <property type="match status" value="1"/>
</dbReference>
<dbReference type="InterPro" id="IPR014347">
    <property type="entry name" value="Tautomerase/MIF_sf"/>
</dbReference>
<keyword evidence="3" id="KW-0202">Cytokine</keyword>
<keyword evidence="15" id="KW-1185">Reference proteome</keyword>
<dbReference type="PANTHER" id="PTHR11954:SF6">
    <property type="entry name" value="MACROPHAGE MIGRATION INHIBITORY FACTOR"/>
    <property type="match status" value="1"/>
</dbReference>
<accession>A0AAD8EDP8</accession>
<evidence type="ECO:0000256" key="7">
    <source>
        <dbReference type="ARBA" id="ARBA00036823"/>
    </source>
</evidence>
<dbReference type="GO" id="GO:0050178">
    <property type="term" value="F:phenylpyruvate tautomerase activity"/>
    <property type="evidence" value="ECO:0007669"/>
    <property type="project" value="UniProtKB-EC"/>
</dbReference>
<evidence type="ECO:0000256" key="3">
    <source>
        <dbReference type="ARBA" id="ARBA00022514"/>
    </source>
</evidence>
<evidence type="ECO:0000256" key="11">
    <source>
        <dbReference type="ARBA" id="ARBA00041912"/>
    </source>
</evidence>
<evidence type="ECO:0000256" key="8">
    <source>
        <dbReference type="ARBA" id="ARBA00038932"/>
    </source>
</evidence>
<dbReference type="GO" id="GO:0005615">
    <property type="term" value="C:extracellular space"/>
    <property type="evidence" value="ECO:0007669"/>
    <property type="project" value="UniProtKB-KW"/>
</dbReference>
<evidence type="ECO:0000256" key="4">
    <source>
        <dbReference type="ARBA" id="ARBA00022525"/>
    </source>
</evidence>
<reference evidence="14" key="1">
    <citation type="journal article" date="2023" name="IScience">
        <title>Live-bearing cockroach genome reveals convergent evolutionary mechanisms linked to viviparity in insects and beyond.</title>
        <authorList>
            <person name="Fouks B."/>
            <person name="Harrison M.C."/>
            <person name="Mikhailova A.A."/>
            <person name="Marchal E."/>
            <person name="English S."/>
            <person name="Carruthers M."/>
            <person name="Jennings E.C."/>
            <person name="Chiamaka E.L."/>
            <person name="Frigard R.A."/>
            <person name="Pippel M."/>
            <person name="Attardo G.M."/>
            <person name="Benoit J.B."/>
            <person name="Bornberg-Bauer E."/>
            <person name="Tobe S.S."/>
        </authorList>
    </citation>
    <scope>NUCLEOTIDE SEQUENCE</scope>
    <source>
        <strain evidence="14">Stay&amp;Tobe</strain>
    </source>
</reference>
<evidence type="ECO:0000256" key="9">
    <source>
        <dbReference type="ARBA" id="ARBA00039086"/>
    </source>
</evidence>
<evidence type="ECO:0000313" key="15">
    <source>
        <dbReference type="Proteomes" id="UP001233999"/>
    </source>
</evidence>
<dbReference type="Proteomes" id="UP001233999">
    <property type="component" value="Unassembled WGS sequence"/>
</dbReference>
<comment type="similarity">
    <text evidence="2">Belongs to the MIF family.</text>
</comment>
<keyword evidence="5" id="KW-0413">Isomerase</keyword>
<evidence type="ECO:0000256" key="1">
    <source>
        <dbReference type="ARBA" id="ARBA00004613"/>
    </source>
</evidence>
<dbReference type="Gene3D" id="3.30.429.10">
    <property type="entry name" value="Macrophage Migration Inhibitory Factor"/>
    <property type="match status" value="1"/>
</dbReference>
<dbReference type="GO" id="GO:0005125">
    <property type="term" value="F:cytokine activity"/>
    <property type="evidence" value="ECO:0007669"/>
    <property type="project" value="UniProtKB-KW"/>
</dbReference>
<comment type="caution">
    <text evidence="14">The sequence shown here is derived from an EMBL/GenBank/DDBJ whole genome shotgun (WGS) entry which is preliminary data.</text>
</comment>
<evidence type="ECO:0000256" key="12">
    <source>
        <dbReference type="ARBA" id="ARBA00042730"/>
    </source>
</evidence>
<dbReference type="EC" id="5.3.2.1" evidence="9"/>
<evidence type="ECO:0000313" key="14">
    <source>
        <dbReference type="EMBL" id="KAJ9586543.1"/>
    </source>
</evidence>
<name>A0AAD8EDP8_DIPPU</name>
<sequence>MPHFTLETNIPRNKVTVDFLKQTTAIMAKTLGKPESYCVAAVIADQPMVFGGSTDPCGTATLMSIGKLGVEENKKHAAVLYDHIEKNLGIPRNRLYITFVDADPANVGYNGTTFHQIFGGK</sequence>
<dbReference type="EMBL" id="JASPKZ010007139">
    <property type="protein sequence ID" value="KAJ9586543.1"/>
    <property type="molecule type" value="Genomic_DNA"/>
</dbReference>
<keyword evidence="4" id="KW-0964">Secreted</keyword>
<gene>
    <name evidence="13" type="ORF">L9F63_006517</name>
    <name evidence="14" type="ORF">L9F63_028416</name>
</gene>
<dbReference type="Pfam" id="PF01187">
    <property type="entry name" value="MIF"/>
    <property type="match status" value="1"/>
</dbReference>
<evidence type="ECO:0000256" key="5">
    <source>
        <dbReference type="ARBA" id="ARBA00023235"/>
    </source>
</evidence>
<proteinExistence type="inferred from homology"/>
<evidence type="ECO:0000313" key="13">
    <source>
        <dbReference type="EMBL" id="KAJ9576899.1"/>
    </source>
</evidence>
<reference evidence="14" key="2">
    <citation type="submission" date="2023-05" db="EMBL/GenBank/DDBJ databases">
        <authorList>
            <person name="Fouks B."/>
        </authorList>
    </citation>
    <scope>NUCLEOTIDE SEQUENCE</scope>
    <source>
        <strain evidence="14">Stay&amp;Tobe</strain>
        <tissue evidence="14">Testes</tissue>
    </source>
</reference>
<dbReference type="SUPFAM" id="SSF55331">
    <property type="entry name" value="Tautomerase/MIF"/>
    <property type="match status" value="1"/>
</dbReference>
<protein>
    <recommendedName>
        <fullName evidence="12">L-dopachrome isomerase</fullName>
        <ecNumber evidence="9">5.3.2.1</ecNumber>
        <ecNumber evidence="8">5.3.3.12</ecNumber>
    </recommendedName>
    <alternativeName>
        <fullName evidence="10">L-dopachrome tautomerase</fullName>
    </alternativeName>
    <alternativeName>
        <fullName evidence="11">Phenylpyruvate tautomerase</fullName>
    </alternativeName>
</protein>
<comment type="catalytic activity">
    <reaction evidence="7">
        <text>L-dopachrome = 5,6-dihydroxyindole-2-carboxylate</text>
        <dbReference type="Rhea" id="RHEA:13041"/>
        <dbReference type="ChEBI" id="CHEBI:16875"/>
        <dbReference type="ChEBI" id="CHEBI:57509"/>
        <dbReference type="EC" id="5.3.3.12"/>
    </reaction>
</comment>
<dbReference type="AlphaFoldDB" id="A0AAD8EDP8"/>
<dbReference type="InterPro" id="IPR001398">
    <property type="entry name" value="Macrophage_inhib_fac"/>
</dbReference>
<dbReference type="GO" id="GO:0004167">
    <property type="term" value="F:dopachrome isomerase activity"/>
    <property type="evidence" value="ECO:0007669"/>
    <property type="project" value="UniProtKB-EC"/>
</dbReference>
<evidence type="ECO:0000256" key="6">
    <source>
        <dbReference type="ARBA" id="ARBA00036735"/>
    </source>
</evidence>
<evidence type="ECO:0000256" key="10">
    <source>
        <dbReference type="ARBA" id="ARBA00041631"/>
    </source>
</evidence>
<organism evidence="14 15">
    <name type="scientific">Diploptera punctata</name>
    <name type="common">Pacific beetle cockroach</name>
    <dbReference type="NCBI Taxonomy" id="6984"/>
    <lineage>
        <taxon>Eukaryota</taxon>
        <taxon>Metazoa</taxon>
        <taxon>Ecdysozoa</taxon>
        <taxon>Arthropoda</taxon>
        <taxon>Hexapoda</taxon>
        <taxon>Insecta</taxon>
        <taxon>Pterygota</taxon>
        <taxon>Neoptera</taxon>
        <taxon>Polyneoptera</taxon>
        <taxon>Dictyoptera</taxon>
        <taxon>Blattodea</taxon>
        <taxon>Blaberoidea</taxon>
        <taxon>Blaberidae</taxon>
        <taxon>Diplopterinae</taxon>
        <taxon>Diploptera</taxon>
    </lineage>
</organism>